<dbReference type="PANTHER" id="PTHR23070">
    <property type="entry name" value="BCS1 AAA-TYPE ATPASE"/>
    <property type="match status" value="1"/>
</dbReference>
<dbReference type="Pfam" id="PF08740">
    <property type="entry name" value="BCS1_N"/>
    <property type="match status" value="1"/>
</dbReference>
<comment type="similarity">
    <text evidence="2">Belongs to the AAA ATPase family. BCS1 subfamily.</text>
</comment>
<dbReference type="InterPro" id="IPR003959">
    <property type="entry name" value="ATPase_AAA_core"/>
</dbReference>
<dbReference type="InterPro" id="IPR003593">
    <property type="entry name" value="AAA+_ATPase"/>
</dbReference>
<dbReference type="SMART" id="SM00382">
    <property type="entry name" value="AAA"/>
    <property type="match status" value="1"/>
</dbReference>
<feature type="domain" description="BCS1 N-terminal" evidence="16">
    <location>
        <begin position="49"/>
        <end position="250"/>
    </location>
</feature>
<gene>
    <name evidence="17" type="ORF">CALCODRAFT_412029</name>
</gene>
<evidence type="ECO:0000256" key="11">
    <source>
        <dbReference type="ARBA" id="ARBA00048778"/>
    </source>
</evidence>
<dbReference type="EMBL" id="KV423944">
    <property type="protein sequence ID" value="KZT59054.1"/>
    <property type="molecule type" value="Genomic_DNA"/>
</dbReference>
<accession>A0A165HAK3</accession>
<dbReference type="Gene3D" id="3.40.50.300">
    <property type="entry name" value="P-loop containing nucleotide triphosphate hydrolases"/>
    <property type="match status" value="1"/>
</dbReference>
<dbReference type="STRING" id="1353952.A0A165HAK3"/>
<evidence type="ECO:0000256" key="9">
    <source>
        <dbReference type="ARBA" id="ARBA00023128"/>
    </source>
</evidence>
<dbReference type="OrthoDB" id="10251412at2759"/>
<keyword evidence="18" id="KW-1185">Reference proteome</keyword>
<protein>
    <submittedName>
        <fullName evidence="17">p-loop containing nucleoside triphosphate hydrolase protein</fullName>
    </submittedName>
</protein>
<keyword evidence="5" id="KW-0999">Mitochondrion inner membrane</keyword>
<feature type="domain" description="AAA+ ATPase" evidence="15">
    <location>
        <begin position="281"/>
        <end position="437"/>
    </location>
</feature>
<feature type="non-terminal residue" evidence="17">
    <location>
        <position position="1"/>
    </location>
</feature>
<evidence type="ECO:0000259" key="16">
    <source>
        <dbReference type="SMART" id="SM01024"/>
    </source>
</evidence>
<dbReference type="InterPro" id="IPR057495">
    <property type="entry name" value="AAA_lid_BCS1"/>
</dbReference>
<dbReference type="Proteomes" id="UP000076842">
    <property type="component" value="Unassembled WGS sequence"/>
</dbReference>
<evidence type="ECO:0000313" key="18">
    <source>
        <dbReference type="Proteomes" id="UP000076842"/>
    </source>
</evidence>
<keyword evidence="7 12" id="KW-0067">ATP-binding</keyword>
<evidence type="ECO:0000256" key="8">
    <source>
        <dbReference type="ARBA" id="ARBA00022989"/>
    </source>
</evidence>
<sequence length="539" mass="59069">NTTTSAGNDTLPLPLPLLEPFLAFVPAPILPLILTLLRSSALRDWLKLFLLGGLLEAARRVLGQSWTLDGFFSGLYLHARIEREDEAYGWMLAYFTRLPAFTRTRNFCVSTRGKGKAGSENYIEGCHCSECSRNKPKKEDDLGKRLHYLPAYECDYSFWFAGTWVTVMRTRNNESGAVPMGVTPLTMDALQLRILAISPTRGRAVLERLLGQAKAAFEKDEEERISVWVGDQYGGWSRAASKLRRPWSSIVLERGVKEKLLTDARDFLASQAWYVQRGIPYRRGYLLHGVPGSGKTSLIHALSGELGLDIYVISLSKRTMDDQALNDIVSQLPPQCIALMEDIDCAFKKGIAARVSDDSSSDPAQEGKAGPAAPPGQDLGAVSVGSITLSGLLNAIDGVAAHEGRLLFATTNVREALDPALIRPGRMDVVLEFKNANRLQAEALFRCFYPVEEPGEQADPGKSKHFATPSSTPTLTIDPLPTVDPTADVLTRAARDALASCFAAAVPEREFSMAALQGYLMLHKVDPVQCVEGVEAWVE</sequence>
<evidence type="ECO:0000256" key="5">
    <source>
        <dbReference type="ARBA" id="ARBA00022792"/>
    </source>
</evidence>
<evidence type="ECO:0000256" key="14">
    <source>
        <dbReference type="SAM" id="Phobius"/>
    </source>
</evidence>
<dbReference type="Pfam" id="PF00004">
    <property type="entry name" value="AAA"/>
    <property type="match status" value="1"/>
</dbReference>
<keyword evidence="8 14" id="KW-1133">Transmembrane helix</keyword>
<evidence type="ECO:0000256" key="12">
    <source>
        <dbReference type="RuleBase" id="RU003651"/>
    </source>
</evidence>
<dbReference type="SUPFAM" id="SSF52540">
    <property type="entry name" value="P-loop containing nucleoside triphosphate hydrolases"/>
    <property type="match status" value="1"/>
</dbReference>
<dbReference type="InterPro" id="IPR050747">
    <property type="entry name" value="Mitochondrial_chaperone_BCS1"/>
</dbReference>
<organism evidence="17 18">
    <name type="scientific">Calocera cornea HHB12733</name>
    <dbReference type="NCBI Taxonomy" id="1353952"/>
    <lineage>
        <taxon>Eukaryota</taxon>
        <taxon>Fungi</taxon>
        <taxon>Dikarya</taxon>
        <taxon>Basidiomycota</taxon>
        <taxon>Agaricomycotina</taxon>
        <taxon>Dacrymycetes</taxon>
        <taxon>Dacrymycetales</taxon>
        <taxon>Dacrymycetaceae</taxon>
        <taxon>Calocera</taxon>
    </lineage>
</organism>
<keyword evidence="4 12" id="KW-0547">Nucleotide-binding</keyword>
<evidence type="ECO:0000259" key="15">
    <source>
        <dbReference type="SMART" id="SM00382"/>
    </source>
</evidence>
<dbReference type="InParanoid" id="A0A165HAK3"/>
<dbReference type="Pfam" id="PF25426">
    <property type="entry name" value="AAA_lid_BCS1"/>
    <property type="match status" value="1"/>
</dbReference>
<evidence type="ECO:0000256" key="3">
    <source>
        <dbReference type="ARBA" id="ARBA00022692"/>
    </source>
</evidence>
<dbReference type="InterPro" id="IPR003960">
    <property type="entry name" value="ATPase_AAA_CS"/>
</dbReference>
<reference evidence="17 18" key="1">
    <citation type="journal article" date="2016" name="Mol. Biol. Evol.">
        <title>Comparative Genomics of Early-Diverging Mushroom-Forming Fungi Provides Insights into the Origins of Lignocellulose Decay Capabilities.</title>
        <authorList>
            <person name="Nagy L.G."/>
            <person name="Riley R."/>
            <person name="Tritt A."/>
            <person name="Adam C."/>
            <person name="Daum C."/>
            <person name="Floudas D."/>
            <person name="Sun H."/>
            <person name="Yadav J.S."/>
            <person name="Pangilinan J."/>
            <person name="Larsson K.H."/>
            <person name="Matsuura K."/>
            <person name="Barry K."/>
            <person name="Labutti K."/>
            <person name="Kuo R."/>
            <person name="Ohm R.A."/>
            <person name="Bhattacharya S.S."/>
            <person name="Shirouzu T."/>
            <person name="Yoshinaga Y."/>
            <person name="Martin F.M."/>
            <person name="Grigoriev I.V."/>
            <person name="Hibbett D.S."/>
        </authorList>
    </citation>
    <scope>NUCLEOTIDE SEQUENCE [LARGE SCALE GENOMIC DNA]</scope>
    <source>
        <strain evidence="17 18">HHB12733</strain>
    </source>
</reference>
<keyword evidence="10 14" id="KW-0472">Membrane</keyword>
<dbReference type="GO" id="GO:0016887">
    <property type="term" value="F:ATP hydrolysis activity"/>
    <property type="evidence" value="ECO:0007669"/>
    <property type="project" value="InterPro"/>
</dbReference>
<dbReference type="InterPro" id="IPR027417">
    <property type="entry name" value="P-loop_NTPase"/>
</dbReference>
<evidence type="ECO:0000256" key="10">
    <source>
        <dbReference type="ARBA" id="ARBA00023136"/>
    </source>
</evidence>
<evidence type="ECO:0000256" key="7">
    <source>
        <dbReference type="ARBA" id="ARBA00022840"/>
    </source>
</evidence>
<keyword evidence="9" id="KW-0496">Mitochondrion</keyword>
<proteinExistence type="inferred from homology"/>
<keyword evidence="3 14" id="KW-0812">Transmembrane</keyword>
<evidence type="ECO:0000256" key="2">
    <source>
        <dbReference type="ARBA" id="ARBA00007448"/>
    </source>
</evidence>
<evidence type="ECO:0000256" key="6">
    <source>
        <dbReference type="ARBA" id="ARBA00022801"/>
    </source>
</evidence>
<dbReference type="GO" id="GO:0005743">
    <property type="term" value="C:mitochondrial inner membrane"/>
    <property type="evidence" value="ECO:0007669"/>
    <property type="project" value="UniProtKB-SubCell"/>
</dbReference>
<evidence type="ECO:0000256" key="1">
    <source>
        <dbReference type="ARBA" id="ARBA00004434"/>
    </source>
</evidence>
<dbReference type="SMART" id="SM01024">
    <property type="entry name" value="BCS1_N"/>
    <property type="match status" value="1"/>
</dbReference>
<comment type="subcellular location">
    <subcellularLocation>
        <location evidence="1">Mitochondrion inner membrane</location>
        <topology evidence="1">Single-pass membrane protein</topology>
    </subcellularLocation>
</comment>
<feature type="region of interest" description="Disordered" evidence="13">
    <location>
        <begin position="356"/>
        <end position="377"/>
    </location>
</feature>
<evidence type="ECO:0000256" key="4">
    <source>
        <dbReference type="ARBA" id="ARBA00022741"/>
    </source>
</evidence>
<evidence type="ECO:0000256" key="13">
    <source>
        <dbReference type="SAM" id="MobiDB-lite"/>
    </source>
</evidence>
<dbReference type="AlphaFoldDB" id="A0A165HAK3"/>
<feature type="non-terminal residue" evidence="17">
    <location>
        <position position="539"/>
    </location>
</feature>
<dbReference type="PROSITE" id="PS00674">
    <property type="entry name" value="AAA"/>
    <property type="match status" value="1"/>
</dbReference>
<comment type="catalytic activity">
    <reaction evidence="11">
        <text>ATP + H2O = ADP + phosphate + H(+)</text>
        <dbReference type="Rhea" id="RHEA:13065"/>
        <dbReference type="ChEBI" id="CHEBI:15377"/>
        <dbReference type="ChEBI" id="CHEBI:15378"/>
        <dbReference type="ChEBI" id="CHEBI:30616"/>
        <dbReference type="ChEBI" id="CHEBI:43474"/>
        <dbReference type="ChEBI" id="CHEBI:456216"/>
    </reaction>
    <physiologicalReaction direction="left-to-right" evidence="11">
        <dbReference type="Rhea" id="RHEA:13066"/>
    </physiologicalReaction>
</comment>
<evidence type="ECO:0000313" key="17">
    <source>
        <dbReference type="EMBL" id="KZT59054.1"/>
    </source>
</evidence>
<dbReference type="GO" id="GO:0005524">
    <property type="term" value="F:ATP binding"/>
    <property type="evidence" value="ECO:0007669"/>
    <property type="project" value="UniProtKB-KW"/>
</dbReference>
<keyword evidence="6 17" id="KW-0378">Hydrolase</keyword>
<name>A0A165HAK3_9BASI</name>
<dbReference type="InterPro" id="IPR014851">
    <property type="entry name" value="BCS1_N"/>
</dbReference>
<feature type="transmembrane region" description="Helical" evidence="14">
    <location>
        <begin position="20"/>
        <end position="37"/>
    </location>
</feature>